<name>A0A3D8M4N9_9ALTE</name>
<organism evidence="1 2">
    <name type="scientific">Alteromonas aestuariivivens</name>
    <dbReference type="NCBI Taxonomy" id="1938339"/>
    <lineage>
        <taxon>Bacteria</taxon>
        <taxon>Pseudomonadati</taxon>
        <taxon>Pseudomonadota</taxon>
        <taxon>Gammaproteobacteria</taxon>
        <taxon>Alteromonadales</taxon>
        <taxon>Alteromonadaceae</taxon>
        <taxon>Alteromonas/Salinimonas group</taxon>
        <taxon>Alteromonas</taxon>
    </lineage>
</organism>
<gene>
    <name evidence="1" type="ORF">DXV75_13150</name>
</gene>
<dbReference type="OrthoDB" id="5751334at2"/>
<reference evidence="2" key="1">
    <citation type="submission" date="2018-08" db="EMBL/GenBank/DDBJ databases">
        <authorList>
            <person name="Zhang J."/>
            <person name="Du Z.-J."/>
        </authorList>
    </citation>
    <scope>NUCLEOTIDE SEQUENCE [LARGE SCALE GENOMIC DNA]</scope>
    <source>
        <strain evidence="2">KCTC 52655</strain>
    </source>
</reference>
<dbReference type="AlphaFoldDB" id="A0A3D8M4N9"/>
<dbReference type="EMBL" id="QRHA01000009">
    <property type="protein sequence ID" value="RDV24703.1"/>
    <property type="molecule type" value="Genomic_DNA"/>
</dbReference>
<dbReference type="Proteomes" id="UP000256561">
    <property type="component" value="Unassembled WGS sequence"/>
</dbReference>
<sequence>MSKKINSPDSNYTQQIKNIIEVVFPKDSGFGSVYEDARHYFGVTPSLIDEIRQLKARIDDYQAADKNTPLVDELKRKLKTCRAKLEDERIARLHRIRQIALQILELSEGDTYEETQHLSAKFLGTIMLTTRGAVPNFQRYHQRLKPLYKVVLGLRLTDKLIADEIISHPYLFNYREALSRYQGNRHWRERWQEEVAIPLVMGALLQDIGLQSPTALDILHGEDRDKDEFRVLDNDERKRLLKLNYHYTLDYLKNGLGIPGYVGNDRTERDAFIARHKAANEFMIEVVKDAFVSKSGIGELLKIPQIYVSILLSTKPDYSRKSLPKGYMLIEQLAKKGSLNAALAEAFIKIVGYFPQGFGITYIPRNEKGFEREQYECAIVTQLNPEHPAEPVCRAVTRNLTYISSGGDEVIRRSSNLFFPANRKKLMRIGRERLQEIMSLLSKDFNPEDVDELIPSYWEPSNFFATKKHQNLWNKG</sequence>
<accession>A0A3D8M4N9</accession>
<evidence type="ECO:0000313" key="2">
    <source>
        <dbReference type="Proteomes" id="UP000256561"/>
    </source>
</evidence>
<dbReference type="RefSeq" id="WP_115593948.1">
    <property type="nucleotide sequence ID" value="NZ_QRHA01000009.1"/>
</dbReference>
<keyword evidence="2" id="KW-1185">Reference proteome</keyword>
<evidence type="ECO:0000313" key="1">
    <source>
        <dbReference type="EMBL" id="RDV24703.1"/>
    </source>
</evidence>
<comment type="caution">
    <text evidence="1">The sequence shown here is derived from an EMBL/GenBank/DDBJ whole genome shotgun (WGS) entry which is preliminary data.</text>
</comment>
<proteinExistence type="predicted"/>
<protein>
    <submittedName>
        <fullName evidence="1">Uncharacterized protein</fullName>
    </submittedName>
</protein>